<evidence type="ECO:0000256" key="5">
    <source>
        <dbReference type="ARBA" id="ARBA00022989"/>
    </source>
</evidence>
<dbReference type="InterPro" id="IPR036640">
    <property type="entry name" value="ABC1_TM_sf"/>
</dbReference>
<keyword evidence="11" id="KW-1185">Reference proteome</keyword>
<feature type="transmembrane region" description="Helical" evidence="7">
    <location>
        <begin position="151"/>
        <end position="174"/>
    </location>
</feature>
<dbReference type="InterPro" id="IPR027417">
    <property type="entry name" value="P-loop_NTPase"/>
</dbReference>
<reference evidence="10 11" key="1">
    <citation type="submission" date="2019-03" db="EMBL/GenBank/DDBJ databases">
        <title>Algoriphagus sp. nov, a new strain isolated from root system soil of mangrove plant Kandelia.</title>
        <authorList>
            <person name="Yin Q."/>
            <person name="Wang K."/>
            <person name="Song Z."/>
        </authorList>
    </citation>
    <scope>NUCLEOTIDE SEQUENCE [LARGE SCALE GENOMIC DNA]</scope>
    <source>
        <strain evidence="10 11">XY-J91</strain>
    </source>
</reference>
<feature type="transmembrane region" description="Helical" evidence="7">
    <location>
        <begin position="180"/>
        <end position="201"/>
    </location>
</feature>
<evidence type="ECO:0000256" key="7">
    <source>
        <dbReference type="SAM" id="Phobius"/>
    </source>
</evidence>
<dbReference type="PANTHER" id="PTHR24221">
    <property type="entry name" value="ATP-BINDING CASSETTE SUB-FAMILY B"/>
    <property type="match status" value="1"/>
</dbReference>
<keyword evidence="5 7" id="KW-1133">Transmembrane helix</keyword>
<dbReference type="SUPFAM" id="SSF52540">
    <property type="entry name" value="P-loop containing nucleoside triphosphate hydrolases"/>
    <property type="match status" value="1"/>
</dbReference>
<accession>A0A4Y9QXY6</accession>
<comment type="subcellular location">
    <subcellularLocation>
        <location evidence="1">Cell membrane</location>
        <topology evidence="1">Multi-pass membrane protein</topology>
    </subcellularLocation>
</comment>
<keyword evidence="2 7" id="KW-0812">Transmembrane</keyword>
<dbReference type="SMART" id="SM00382">
    <property type="entry name" value="AAA"/>
    <property type="match status" value="1"/>
</dbReference>
<evidence type="ECO:0000256" key="6">
    <source>
        <dbReference type="ARBA" id="ARBA00023136"/>
    </source>
</evidence>
<dbReference type="EMBL" id="SPSB01000001">
    <property type="protein sequence ID" value="TFV97209.1"/>
    <property type="molecule type" value="Genomic_DNA"/>
</dbReference>
<keyword evidence="4 10" id="KW-0067">ATP-binding</keyword>
<evidence type="ECO:0000259" key="9">
    <source>
        <dbReference type="PROSITE" id="PS50929"/>
    </source>
</evidence>
<feature type="domain" description="ABC transporter" evidence="8">
    <location>
        <begin position="357"/>
        <end position="593"/>
    </location>
</feature>
<dbReference type="AlphaFoldDB" id="A0A4Y9QXY6"/>
<dbReference type="RefSeq" id="WP_135069379.1">
    <property type="nucleotide sequence ID" value="NZ_SPSB01000001.1"/>
</dbReference>
<comment type="caution">
    <text evidence="10">The sequence shown here is derived from an EMBL/GenBank/DDBJ whole genome shotgun (WGS) entry which is preliminary data.</text>
</comment>
<dbReference type="Gene3D" id="3.40.50.300">
    <property type="entry name" value="P-loop containing nucleotide triphosphate hydrolases"/>
    <property type="match status" value="1"/>
</dbReference>
<dbReference type="InterPro" id="IPR017871">
    <property type="entry name" value="ABC_transporter-like_CS"/>
</dbReference>
<evidence type="ECO:0000256" key="4">
    <source>
        <dbReference type="ARBA" id="ARBA00022840"/>
    </source>
</evidence>
<dbReference type="GO" id="GO:0140359">
    <property type="term" value="F:ABC-type transporter activity"/>
    <property type="evidence" value="ECO:0007669"/>
    <property type="project" value="InterPro"/>
</dbReference>
<evidence type="ECO:0000313" key="11">
    <source>
        <dbReference type="Proteomes" id="UP000297647"/>
    </source>
</evidence>
<feature type="domain" description="ABC transmembrane type-1" evidence="9">
    <location>
        <begin position="20"/>
        <end position="319"/>
    </location>
</feature>
<dbReference type="GO" id="GO:0005524">
    <property type="term" value="F:ATP binding"/>
    <property type="evidence" value="ECO:0007669"/>
    <property type="project" value="UniProtKB-KW"/>
</dbReference>
<dbReference type="PANTHER" id="PTHR24221:SF654">
    <property type="entry name" value="ATP-BINDING CASSETTE SUB-FAMILY B MEMBER 6"/>
    <property type="match status" value="1"/>
</dbReference>
<feature type="transmembrane region" description="Helical" evidence="7">
    <location>
        <begin position="73"/>
        <end position="93"/>
    </location>
</feature>
<dbReference type="InterPro" id="IPR011527">
    <property type="entry name" value="ABC1_TM_dom"/>
</dbReference>
<dbReference type="Pfam" id="PF00664">
    <property type="entry name" value="ABC_membrane"/>
    <property type="match status" value="1"/>
</dbReference>
<keyword evidence="3" id="KW-0547">Nucleotide-binding</keyword>
<evidence type="ECO:0000256" key="3">
    <source>
        <dbReference type="ARBA" id="ARBA00022741"/>
    </source>
</evidence>
<dbReference type="GO" id="GO:0016887">
    <property type="term" value="F:ATP hydrolysis activity"/>
    <property type="evidence" value="ECO:0007669"/>
    <property type="project" value="InterPro"/>
</dbReference>
<gene>
    <name evidence="10" type="ORF">E4S40_00710</name>
</gene>
<protein>
    <submittedName>
        <fullName evidence="10">ABC transporter ATP-binding protein</fullName>
    </submittedName>
</protein>
<dbReference type="InterPro" id="IPR003593">
    <property type="entry name" value="AAA+_ATPase"/>
</dbReference>
<evidence type="ECO:0000259" key="8">
    <source>
        <dbReference type="PROSITE" id="PS50893"/>
    </source>
</evidence>
<organism evidence="10 11">
    <name type="scientific">Algoriphagus kandeliae</name>
    <dbReference type="NCBI Taxonomy" id="2562278"/>
    <lineage>
        <taxon>Bacteria</taxon>
        <taxon>Pseudomonadati</taxon>
        <taxon>Bacteroidota</taxon>
        <taxon>Cytophagia</taxon>
        <taxon>Cytophagales</taxon>
        <taxon>Cyclobacteriaceae</taxon>
        <taxon>Algoriphagus</taxon>
    </lineage>
</organism>
<dbReference type="OrthoDB" id="1111069at2"/>
<evidence type="ECO:0000256" key="1">
    <source>
        <dbReference type="ARBA" id="ARBA00004651"/>
    </source>
</evidence>
<dbReference type="PROSITE" id="PS50929">
    <property type="entry name" value="ABC_TM1F"/>
    <property type="match status" value="1"/>
</dbReference>
<feature type="transmembrane region" description="Helical" evidence="7">
    <location>
        <begin position="264"/>
        <end position="284"/>
    </location>
</feature>
<dbReference type="GO" id="GO:0005886">
    <property type="term" value="C:plasma membrane"/>
    <property type="evidence" value="ECO:0007669"/>
    <property type="project" value="UniProtKB-SubCell"/>
</dbReference>
<evidence type="ECO:0000256" key="2">
    <source>
        <dbReference type="ARBA" id="ARBA00022692"/>
    </source>
</evidence>
<dbReference type="Pfam" id="PF00005">
    <property type="entry name" value="ABC_tran"/>
    <property type="match status" value="1"/>
</dbReference>
<dbReference type="SUPFAM" id="SSF90123">
    <property type="entry name" value="ABC transporter transmembrane region"/>
    <property type="match status" value="1"/>
</dbReference>
<feature type="transmembrane region" description="Helical" evidence="7">
    <location>
        <begin position="290"/>
        <end position="307"/>
    </location>
</feature>
<name>A0A4Y9QXY6_9BACT</name>
<keyword evidence="6 7" id="KW-0472">Membrane</keyword>
<proteinExistence type="predicted"/>
<sequence length="596" mass="67883">MYNQVRYFKFFFKYLRLNIFVLLFLSILVGLMDGFGLSLFIPLIQAAAADDFGYDSAAETLGDFGFLIKSIEPLGIPLSLSLILSFLVILFLFKGFFKYLEMFYRVLLQIKFVRKIRYELVDGLGKISYESFLKINGGRIQNTMSGEVNKVISAFGFYFNTMQGLVLLLVYIFLAFLSNFQFALMVSIGGYLTSFLFKVLYKKTRIASIEITEISHVFQSLLVQSIHFFKYLKATSYFNDFKSQLKGKINDVEKVQKRIGNYNAILISSREPIVIFIVVLVIWIQTKLLGASLTSIILSILFFYRALNYLLTVQTSWQGFVGQIGAVEAAKDLIQEFKTNEENLTNKPNLIQEKLGLHLKEVFFNYDNSKNILSSINLNIEPNKTYAFVGLSGGGKTSLVNLIIGLLSPKSGFFLVNGKSRGDYNLDSYRRKFGYITQEPVIFNDTIYNNVTFWASKTPENLKLFWEVLELAHLKSVVLESSLKEDTNLGDNGMLFSGGQKQRISIARELFKRCSILIFDEATSALDSETERIIQKNIESLKGKYTIIVIAHRLSTVKNADQLILLDKGEIISIGTFDEVYESSQAFQRMVNLQEF</sequence>
<dbReference type="InterPro" id="IPR003439">
    <property type="entry name" value="ABC_transporter-like_ATP-bd"/>
</dbReference>
<dbReference type="PROSITE" id="PS50893">
    <property type="entry name" value="ABC_TRANSPORTER_2"/>
    <property type="match status" value="1"/>
</dbReference>
<dbReference type="PROSITE" id="PS00211">
    <property type="entry name" value="ABC_TRANSPORTER_1"/>
    <property type="match status" value="1"/>
</dbReference>
<dbReference type="GO" id="GO:0034040">
    <property type="term" value="F:ATPase-coupled lipid transmembrane transporter activity"/>
    <property type="evidence" value="ECO:0007669"/>
    <property type="project" value="TreeGrafter"/>
</dbReference>
<evidence type="ECO:0000313" key="10">
    <source>
        <dbReference type="EMBL" id="TFV97209.1"/>
    </source>
</evidence>
<dbReference type="InterPro" id="IPR039421">
    <property type="entry name" value="Type_1_exporter"/>
</dbReference>
<dbReference type="Gene3D" id="1.20.1560.10">
    <property type="entry name" value="ABC transporter type 1, transmembrane domain"/>
    <property type="match status" value="1"/>
</dbReference>
<dbReference type="Proteomes" id="UP000297647">
    <property type="component" value="Unassembled WGS sequence"/>
</dbReference>